<dbReference type="PROSITE" id="PS51649">
    <property type="entry name" value="NPH3"/>
    <property type="match status" value="1"/>
</dbReference>
<sequence>MSLYIYQEKKTGTIMKFMKLGTKADTFYNTDEATRSVSSDVPMDLLIQINNTKYLLHKFPLLPKCGLLQQRLCAVSSDHSSRVSLQLHDIPGGEEAFELCVKFCYGIRISLSCHNFVPAFCAAKFLRMTETMEKGNLVLKLEAFFTSCILEGWRDSIITLQTTTEVPDWSENIGINHRCINSIVGKILTHPSKVRWSYTYTRPGYAEKQHRSIPKDWWTEDISDLEIDTFRCVIITIRSATTFPSQLIGEALHVYACKWLPNMRGAPECSESQSEEGQGKKIRILESIVSLIPADMDSVTIQFLLKLISITNFLGGSRSIMVELIKKCGHKLQEATVNDLHHMHNIELVKTLMESFLVELHKERSRDELESLGSLRKVGKLLDSYLQIIAKDVNLPIAKMVSLAESLPDNARPEHDGIYKAINIYLKVHPELSKTERKQLCQILDCRRLSPEICSHAIRNDRLPLRTIVQALFFDRARPPMSNKLTLTEQQHTRNVDHENLSHGKTSEIKIAKGKVVREDGASGSKTPRKN</sequence>
<protein>
    <recommendedName>
        <fullName evidence="5">NPH3 domain-containing protein</fullName>
    </recommendedName>
</protein>
<dbReference type="AlphaFoldDB" id="A0A7J7LR48"/>
<proteinExistence type="inferred from homology"/>
<gene>
    <name evidence="6" type="ORF">GIB67_013474</name>
</gene>
<organism evidence="6 7">
    <name type="scientific">Kingdonia uniflora</name>
    <dbReference type="NCBI Taxonomy" id="39325"/>
    <lineage>
        <taxon>Eukaryota</taxon>
        <taxon>Viridiplantae</taxon>
        <taxon>Streptophyta</taxon>
        <taxon>Embryophyta</taxon>
        <taxon>Tracheophyta</taxon>
        <taxon>Spermatophyta</taxon>
        <taxon>Magnoliopsida</taxon>
        <taxon>Ranunculales</taxon>
        <taxon>Circaeasteraceae</taxon>
        <taxon>Kingdonia</taxon>
    </lineage>
</organism>
<feature type="compositionally biased region" description="Basic and acidic residues" evidence="4">
    <location>
        <begin position="491"/>
        <end position="521"/>
    </location>
</feature>
<dbReference type="OrthoDB" id="1699162at2759"/>
<reference evidence="6 7" key="1">
    <citation type="journal article" date="2020" name="IScience">
        <title>Genome Sequencing of the Endangered Kingdonia uniflora (Circaeasteraceae, Ranunculales) Reveals Potential Mechanisms of Evolutionary Specialization.</title>
        <authorList>
            <person name="Sun Y."/>
            <person name="Deng T."/>
            <person name="Zhang A."/>
            <person name="Moore M.J."/>
            <person name="Landis J.B."/>
            <person name="Lin N."/>
            <person name="Zhang H."/>
            <person name="Zhang X."/>
            <person name="Huang J."/>
            <person name="Zhang X."/>
            <person name="Sun H."/>
            <person name="Wang H."/>
        </authorList>
    </citation>
    <scope>NUCLEOTIDE SEQUENCE [LARGE SCALE GENOMIC DNA]</scope>
    <source>
        <strain evidence="6">TB1705</strain>
        <tissue evidence="6">Leaf</tissue>
    </source>
</reference>
<name>A0A7J7LR48_9MAGN</name>
<comment type="caution">
    <text evidence="6">The sequence shown here is derived from an EMBL/GenBank/DDBJ whole genome shotgun (WGS) entry which is preliminary data.</text>
</comment>
<evidence type="ECO:0000256" key="4">
    <source>
        <dbReference type="SAM" id="MobiDB-lite"/>
    </source>
</evidence>
<comment type="similarity">
    <text evidence="3">Belongs to the NPH3 family.</text>
</comment>
<comment type="pathway">
    <text evidence="1">Protein modification; protein ubiquitination.</text>
</comment>
<keyword evidence="7" id="KW-1185">Reference proteome</keyword>
<evidence type="ECO:0000259" key="5">
    <source>
        <dbReference type="PROSITE" id="PS51649"/>
    </source>
</evidence>
<dbReference type="UniPathway" id="UPA00143"/>
<dbReference type="EMBL" id="JACGCM010002086">
    <property type="protein sequence ID" value="KAF6145123.1"/>
    <property type="molecule type" value="Genomic_DNA"/>
</dbReference>
<dbReference type="Proteomes" id="UP000541444">
    <property type="component" value="Unassembled WGS sequence"/>
</dbReference>
<evidence type="ECO:0000313" key="6">
    <source>
        <dbReference type="EMBL" id="KAF6145123.1"/>
    </source>
</evidence>
<dbReference type="InterPro" id="IPR043454">
    <property type="entry name" value="NPH3/RPT2-like"/>
</dbReference>
<feature type="domain" description="NPH3" evidence="5">
    <location>
        <begin position="216"/>
        <end position="478"/>
    </location>
</feature>
<dbReference type="InterPro" id="IPR011333">
    <property type="entry name" value="SKP1/BTB/POZ_sf"/>
</dbReference>
<dbReference type="Gene3D" id="3.30.710.10">
    <property type="entry name" value="Potassium Channel Kv1.1, Chain A"/>
    <property type="match status" value="1"/>
</dbReference>
<keyword evidence="2" id="KW-0833">Ubl conjugation pathway</keyword>
<dbReference type="GO" id="GO:0016567">
    <property type="term" value="P:protein ubiquitination"/>
    <property type="evidence" value="ECO:0007669"/>
    <property type="project" value="UniProtKB-UniPathway"/>
</dbReference>
<accession>A0A7J7LR48</accession>
<dbReference type="InterPro" id="IPR027356">
    <property type="entry name" value="NPH3_dom"/>
</dbReference>
<evidence type="ECO:0000256" key="2">
    <source>
        <dbReference type="ARBA" id="ARBA00022786"/>
    </source>
</evidence>
<evidence type="ECO:0000256" key="1">
    <source>
        <dbReference type="ARBA" id="ARBA00004906"/>
    </source>
</evidence>
<evidence type="ECO:0000256" key="3">
    <source>
        <dbReference type="PROSITE-ProRule" id="PRU00982"/>
    </source>
</evidence>
<dbReference type="PANTHER" id="PTHR32370">
    <property type="entry name" value="OS12G0117600 PROTEIN"/>
    <property type="match status" value="1"/>
</dbReference>
<dbReference type="SUPFAM" id="SSF54695">
    <property type="entry name" value="POZ domain"/>
    <property type="match status" value="1"/>
</dbReference>
<evidence type="ECO:0000313" key="7">
    <source>
        <dbReference type="Proteomes" id="UP000541444"/>
    </source>
</evidence>
<feature type="region of interest" description="Disordered" evidence="4">
    <location>
        <begin position="491"/>
        <end position="531"/>
    </location>
</feature>
<dbReference type="Pfam" id="PF03000">
    <property type="entry name" value="NPH3"/>
    <property type="match status" value="1"/>
</dbReference>